<evidence type="ECO:0000313" key="2">
    <source>
        <dbReference type="Proteomes" id="UP000254640"/>
    </source>
</evidence>
<accession>A0A379ALF8</accession>
<dbReference type="AlphaFoldDB" id="A0A379ALF8"/>
<dbReference type="GeneID" id="66823556"/>
<protein>
    <submittedName>
        <fullName evidence="1">Uncharacterized protein</fullName>
    </submittedName>
</protein>
<gene>
    <name evidence="1" type="ORF">NCTC9381_04605</name>
</gene>
<dbReference type="RefSeq" id="WP_062759391.1">
    <property type="nucleotide sequence ID" value="NZ_CP077366.1"/>
</dbReference>
<evidence type="ECO:0000313" key="1">
    <source>
        <dbReference type="EMBL" id="SUB18641.1"/>
    </source>
</evidence>
<dbReference type="Proteomes" id="UP000254640">
    <property type="component" value="Unassembled WGS sequence"/>
</dbReference>
<dbReference type="EMBL" id="UGSO01000001">
    <property type="protein sequence ID" value="SUB18641.1"/>
    <property type="molecule type" value="Genomic_DNA"/>
</dbReference>
<organism evidence="1 2">
    <name type="scientific">Enterobacter agglomerans</name>
    <name type="common">Erwinia herbicola</name>
    <name type="synonym">Pantoea agglomerans</name>
    <dbReference type="NCBI Taxonomy" id="549"/>
    <lineage>
        <taxon>Bacteria</taxon>
        <taxon>Pseudomonadati</taxon>
        <taxon>Pseudomonadota</taxon>
        <taxon>Gammaproteobacteria</taxon>
        <taxon>Enterobacterales</taxon>
        <taxon>Erwiniaceae</taxon>
        <taxon>Pantoea</taxon>
        <taxon>Pantoea agglomerans group</taxon>
    </lineage>
</organism>
<name>A0A379ALF8_ENTAG</name>
<reference evidence="1 2" key="1">
    <citation type="submission" date="2018-06" db="EMBL/GenBank/DDBJ databases">
        <authorList>
            <consortium name="Pathogen Informatics"/>
            <person name="Doyle S."/>
        </authorList>
    </citation>
    <scope>NUCLEOTIDE SEQUENCE [LARGE SCALE GENOMIC DNA]</scope>
    <source>
        <strain evidence="1 2">NCTC9381</strain>
    </source>
</reference>
<keyword evidence="2" id="KW-1185">Reference proteome</keyword>
<proteinExistence type="predicted"/>
<sequence>MHQFVYFIFSLLSLAFFILLICYCFKPLPFKKGLPPSPGEMKKISANTPILKKLGMNTEDYYYDSDFLYQQREGETLCKVPLENIIRIKVTGTEVSSRRVWLVRYVTGAYKTEREFRVLNNYTLFNRDFAGFLAAVKEANPAAEVQEMTLGRL</sequence>